<comment type="caution">
    <text evidence="5">The sequence shown here is derived from an EMBL/GenBank/DDBJ whole genome shotgun (WGS) entry which is preliminary data.</text>
</comment>
<dbReference type="Proteomes" id="UP001488838">
    <property type="component" value="Unassembled WGS sequence"/>
</dbReference>
<dbReference type="AlphaFoldDB" id="A0AAW0ITC1"/>
<dbReference type="PANTHER" id="PTHR12857:SF0">
    <property type="entry name" value="CXXC MOTIF CONTAINING ZINC BINDING PROTEIN"/>
    <property type="match status" value="1"/>
</dbReference>
<dbReference type="SUPFAM" id="SSF141678">
    <property type="entry name" value="MAL13P1.257-like"/>
    <property type="match status" value="1"/>
</dbReference>
<evidence type="ECO:0000256" key="2">
    <source>
        <dbReference type="ARBA" id="ARBA00020439"/>
    </source>
</evidence>
<dbReference type="InterPro" id="IPR008584">
    <property type="entry name" value="CXXC_Zn-binding_euk"/>
</dbReference>
<accession>A0AAW0ITC1</accession>
<keyword evidence="6" id="KW-1185">Reference proteome</keyword>
<keyword evidence="3" id="KW-0479">Metal-binding</keyword>
<dbReference type="GO" id="GO:0008270">
    <property type="term" value="F:zinc ion binding"/>
    <property type="evidence" value="ECO:0007669"/>
    <property type="project" value="TreeGrafter"/>
</dbReference>
<evidence type="ECO:0000256" key="1">
    <source>
        <dbReference type="ARBA" id="ARBA00007818"/>
    </source>
</evidence>
<evidence type="ECO:0000313" key="5">
    <source>
        <dbReference type="EMBL" id="KAK7817421.1"/>
    </source>
</evidence>
<name>A0AAW0ITC1_MYOGA</name>
<organism evidence="5 6">
    <name type="scientific">Myodes glareolus</name>
    <name type="common">Bank vole</name>
    <name type="synonym">Clethrionomys glareolus</name>
    <dbReference type="NCBI Taxonomy" id="447135"/>
    <lineage>
        <taxon>Eukaryota</taxon>
        <taxon>Metazoa</taxon>
        <taxon>Chordata</taxon>
        <taxon>Craniata</taxon>
        <taxon>Vertebrata</taxon>
        <taxon>Euteleostomi</taxon>
        <taxon>Mammalia</taxon>
        <taxon>Eutheria</taxon>
        <taxon>Euarchontoglires</taxon>
        <taxon>Glires</taxon>
        <taxon>Rodentia</taxon>
        <taxon>Myomorpha</taxon>
        <taxon>Muroidea</taxon>
        <taxon>Cricetidae</taxon>
        <taxon>Arvicolinae</taxon>
        <taxon>Myodes</taxon>
    </lineage>
</organism>
<proteinExistence type="inferred from homology"/>
<dbReference type="Pfam" id="PF05907">
    <property type="entry name" value="CXXC_Zn-b_euk"/>
    <property type="match status" value="1"/>
</dbReference>
<gene>
    <name evidence="5" type="ORF">U0070_024895</name>
</gene>
<evidence type="ECO:0000256" key="4">
    <source>
        <dbReference type="ARBA" id="ARBA00022833"/>
    </source>
</evidence>
<keyword evidence="4" id="KW-0862">Zinc</keyword>
<protein>
    <recommendedName>
        <fullName evidence="2">CXXC motif containing zinc binding protein</fullName>
    </recommendedName>
</protein>
<evidence type="ECO:0000313" key="6">
    <source>
        <dbReference type="Proteomes" id="UP001488838"/>
    </source>
</evidence>
<sequence length="81" mass="8940">MKIGNCSEMSENGQCIHLMGSVVLNEGGCGCVSMIRDCKLCAWGNSIEILSSTIKSYNTEDKGKLNTVVEFECWELEPIDF</sequence>
<dbReference type="EMBL" id="JBBHLL010000095">
    <property type="protein sequence ID" value="KAK7817421.1"/>
    <property type="molecule type" value="Genomic_DNA"/>
</dbReference>
<dbReference type="PANTHER" id="PTHR12857">
    <property type="entry name" value="CXXC MOTIF CONTAINING ZINC BINDING PROTEIN"/>
    <property type="match status" value="1"/>
</dbReference>
<reference evidence="5 6" key="1">
    <citation type="journal article" date="2023" name="bioRxiv">
        <title>Conserved and derived expression patterns and positive selection on dental genes reveal complex evolutionary context of ever-growing rodent molars.</title>
        <authorList>
            <person name="Calamari Z.T."/>
            <person name="Song A."/>
            <person name="Cohen E."/>
            <person name="Akter M."/>
            <person name="Roy R.D."/>
            <person name="Hallikas O."/>
            <person name="Christensen M.M."/>
            <person name="Li P."/>
            <person name="Marangoni P."/>
            <person name="Jernvall J."/>
            <person name="Klein O.D."/>
        </authorList>
    </citation>
    <scope>NUCLEOTIDE SEQUENCE [LARGE SCALE GENOMIC DNA]</scope>
    <source>
        <strain evidence="5">V071</strain>
    </source>
</reference>
<evidence type="ECO:0000256" key="3">
    <source>
        <dbReference type="ARBA" id="ARBA00022723"/>
    </source>
</evidence>
<comment type="similarity">
    <text evidence="1">Belongs to the UPF0587 family.</text>
</comment>